<dbReference type="Proteomes" id="UP000183047">
    <property type="component" value="Unassembled WGS sequence"/>
</dbReference>
<evidence type="ECO:0000256" key="1">
    <source>
        <dbReference type="SAM" id="Phobius"/>
    </source>
</evidence>
<keyword evidence="1" id="KW-0812">Transmembrane</keyword>
<feature type="transmembrane region" description="Helical" evidence="1">
    <location>
        <begin position="7"/>
        <end position="27"/>
    </location>
</feature>
<accession>A0A1G5DJ90</accession>
<protein>
    <submittedName>
        <fullName evidence="2">Uncharacterized protein</fullName>
    </submittedName>
</protein>
<evidence type="ECO:0000313" key="2">
    <source>
        <dbReference type="EMBL" id="SCY14460.1"/>
    </source>
</evidence>
<feature type="transmembrane region" description="Helical" evidence="1">
    <location>
        <begin position="39"/>
        <end position="60"/>
    </location>
</feature>
<proteinExistence type="predicted"/>
<dbReference type="AlphaFoldDB" id="A0A1G5DJ90"/>
<sequence>MVKIRMIIVGVCSLIVCLSILFVFYIFGIMDSPIKVFEGVLFSLLFPGVIILISSFVRICQGRNIEDMKEWRERK</sequence>
<reference evidence="3" key="1">
    <citation type="submission" date="2016-10" db="EMBL/GenBank/DDBJ databases">
        <authorList>
            <person name="Varghese N."/>
            <person name="Submissions S."/>
        </authorList>
    </citation>
    <scope>NUCLEOTIDE SEQUENCE [LARGE SCALE GENOMIC DNA]</scope>
    <source>
        <strain evidence="3">XBD2006</strain>
    </source>
</reference>
<keyword evidence="3" id="KW-1185">Reference proteome</keyword>
<dbReference type="EMBL" id="FMUR01000008">
    <property type="protein sequence ID" value="SCY14460.1"/>
    <property type="molecule type" value="Genomic_DNA"/>
</dbReference>
<organism evidence="2 3">
    <name type="scientific">Butyrivibrio hungatei</name>
    <dbReference type="NCBI Taxonomy" id="185008"/>
    <lineage>
        <taxon>Bacteria</taxon>
        <taxon>Bacillati</taxon>
        <taxon>Bacillota</taxon>
        <taxon>Clostridia</taxon>
        <taxon>Lachnospirales</taxon>
        <taxon>Lachnospiraceae</taxon>
        <taxon>Butyrivibrio</taxon>
    </lineage>
</organism>
<name>A0A1G5DJ90_9FIRM</name>
<gene>
    <name evidence="2" type="ORF">SAMN02910451_01545</name>
</gene>
<keyword evidence="1" id="KW-0472">Membrane</keyword>
<evidence type="ECO:0000313" key="3">
    <source>
        <dbReference type="Proteomes" id="UP000183047"/>
    </source>
</evidence>
<keyword evidence="1" id="KW-1133">Transmembrane helix</keyword>